<dbReference type="InterPro" id="IPR043472">
    <property type="entry name" value="Macro_dom-like"/>
</dbReference>
<dbReference type="EMBL" id="NFDN01000064">
    <property type="protein sequence ID" value="OTY56435.1"/>
    <property type="molecule type" value="Genomic_DNA"/>
</dbReference>
<dbReference type="GO" id="GO:0016757">
    <property type="term" value="F:glycosyltransferase activity"/>
    <property type="evidence" value="ECO:0007669"/>
    <property type="project" value="UniProtKB-KW"/>
</dbReference>
<dbReference type="PANTHER" id="PTHR14453:SF67">
    <property type="entry name" value="POLY [ADP-RIBOSE] POLYMERASE"/>
    <property type="match status" value="1"/>
</dbReference>
<evidence type="ECO:0000313" key="5">
    <source>
        <dbReference type="EMBL" id="OTY56435.1"/>
    </source>
</evidence>
<evidence type="ECO:0000256" key="1">
    <source>
        <dbReference type="ARBA" id="ARBA00022676"/>
    </source>
</evidence>
<evidence type="ECO:0000256" key="3">
    <source>
        <dbReference type="ARBA" id="ARBA00023027"/>
    </source>
</evidence>
<name>A0A9X6IEW9_BACTU</name>
<dbReference type="GO" id="GO:0005737">
    <property type="term" value="C:cytoplasm"/>
    <property type="evidence" value="ECO:0007669"/>
    <property type="project" value="TreeGrafter"/>
</dbReference>
<dbReference type="InterPro" id="IPR052056">
    <property type="entry name" value="Mono-ARTD/PARP"/>
</dbReference>
<evidence type="ECO:0000256" key="2">
    <source>
        <dbReference type="ARBA" id="ARBA00022679"/>
    </source>
</evidence>
<dbReference type="GO" id="GO:0003714">
    <property type="term" value="F:transcription corepressor activity"/>
    <property type="evidence" value="ECO:0007669"/>
    <property type="project" value="TreeGrafter"/>
</dbReference>
<dbReference type="RefSeq" id="WP_087966804.1">
    <property type="nucleotide sequence ID" value="NZ_NFDN01000064.1"/>
</dbReference>
<evidence type="ECO:0000259" key="4">
    <source>
        <dbReference type="PROSITE" id="PS51154"/>
    </source>
</evidence>
<keyword evidence="3" id="KW-0520">NAD</keyword>
<comment type="caution">
    <text evidence="5">The sequence shown here is derived from an EMBL/GenBank/DDBJ whole genome shotgun (WGS) entry which is preliminary data.</text>
</comment>
<dbReference type="SMART" id="SM00506">
    <property type="entry name" value="A1pp"/>
    <property type="match status" value="1"/>
</dbReference>
<dbReference type="Pfam" id="PF01661">
    <property type="entry name" value="Macro"/>
    <property type="match status" value="1"/>
</dbReference>
<sequence>MRIFIENGDITDYCDKVDVIVNAWNRNFIPGFLLIASGVSRTIFKKAGMNVYGEVRRKGLLKIGEAVITSSGFLDCKAIIHVAGINAFWKATEYSIRESTKNAIQLLVKENYKSIAIPLIGSGSGGYEKKKCIELIKEECEKFQEYKIDVFIVNYENHR</sequence>
<reference evidence="5 6" key="1">
    <citation type="submission" date="2016-10" db="EMBL/GenBank/DDBJ databases">
        <title>Comparative genomics of Bacillus thuringiensis reveals a path to pathogens against multiple invertebrate hosts.</title>
        <authorList>
            <person name="Zheng J."/>
            <person name="Gao Q."/>
            <person name="Liu H."/>
            <person name="Peng D."/>
            <person name="Ruan L."/>
            <person name="Sun M."/>
        </authorList>
    </citation>
    <scope>NUCLEOTIDE SEQUENCE [LARGE SCALE GENOMIC DNA]</scope>
    <source>
        <strain evidence="5">BGSC 4CA1</strain>
    </source>
</reference>
<proteinExistence type="predicted"/>
<keyword evidence="1" id="KW-0328">Glycosyltransferase</keyword>
<dbReference type="PANTHER" id="PTHR14453">
    <property type="entry name" value="PARP/ZINC FINGER CCCH TYPE DOMAIN CONTAINING PROTEIN"/>
    <property type="match status" value="1"/>
</dbReference>
<dbReference type="SUPFAM" id="SSF52949">
    <property type="entry name" value="Macro domain-like"/>
    <property type="match status" value="1"/>
</dbReference>
<evidence type="ECO:0000313" key="6">
    <source>
        <dbReference type="Proteomes" id="UP000195129"/>
    </source>
</evidence>
<organism evidence="5 6">
    <name type="scientific">Bacillus thuringiensis serovar yosoo</name>
    <dbReference type="NCBI Taxonomy" id="180848"/>
    <lineage>
        <taxon>Bacteria</taxon>
        <taxon>Bacillati</taxon>
        <taxon>Bacillota</taxon>
        <taxon>Bacilli</taxon>
        <taxon>Bacillales</taxon>
        <taxon>Bacillaceae</taxon>
        <taxon>Bacillus</taxon>
        <taxon>Bacillus cereus group</taxon>
    </lineage>
</organism>
<gene>
    <name evidence="5" type="ORF">BK746_17730</name>
</gene>
<dbReference type="PROSITE" id="PS51154">
    <property type="entry name" value="MACRO"/>
    <property type="match status" value="1"/>
</dbReference>
<dbReference type="AlphaFoldDB" id="A0A9X6IEW9"/>
<protein>
    <submittedName>
        <fullName evidence="5">Appr-1-p processing protein</fullName>
    </submittedName>
</protein>
<accession>A0A9X6IEW9</accession>
<dbReference type="Gene3D" id="3.40.220.10">
    <property type="entry name" value="Leucine Aminopeptidase, subunit E, domain 1"/>
    <property type="match status" value="1"/>
</dbReference>
<dbReference type="GO" id="GO:0010629">
    <property type="term" value="P:negative regulation of gene expression"/>
    <property type="evidence" value="ECO:0007669"/>
    <property type="project" value="TreeGrafter"/>
</dbReference>
<dbReference type="InterPro" id="IPR002589">
    <property type="entry name" value="Macro_dom"/>
</dbReference>
<keyword evidence="2" id="KW-0808">Transferase</keyword>
<feature type="domain" description="Macro" evidence="4">
    <location>
        <begin position="1"/>
        <end position="159"/>
    </location>
</feature>
<dbReference type="Proteomes" id="UP000195129">
    <property type="component" value="Unassembled WGS sequence"/>
</dbReference>